<dbReference type="GeneID" id="90957931"/>
<dbReference type="AlphaFoldDB" id="A0A5M9KWP7"/>
<evidence type="ECO:0000313" key="1">
    <source>
        <dbReference type="EMBL" id="KAF7566070.1"/>
    </source>
</evidence>
<organism evidence="1 2">
    <name type="scientific">Pyrenophora tritici-repentis</name>
    <dbReference type="NCBI Taxonomy" id="45151"/>
    <lineage>
        <taxon>Eukaryota</taxon>
        <taxon>Fungi</taxon>
        <taxon>Dikarya</taxon>
        <taxon>Ascomycota</taxon>
        <taxon>Pezizomycotina</taxon>
        <taxon>Dothideomycetes</taxon>
        <taxon>Pleosporomycetidae</taxon>
        <taxon>Pleosporales</taxon>
        <taxon>Pleosporineae</taxon>
        <taxon>Pleosporaceae</taxon>
        <taxon>Pyrenophora</taxon>
    </lineage>
</organism>
<comment type="caution">
    <text evidence="1">The sequence shown here is derived from an EMBL/GenBank/DDBJ whole genome shotgun (WGS) entry which is preliminary data.</text>
</comment>
<accession>A0A5M9KWP7</accession>
<dbReference type="Proteomes" id="UP000245464">
    <property type="component" value="Chromosome 9"/>
</dbReference>
<dbReference type="EMBL" id="NQIK02000009">
    <property type="protein sequence ID" value="KAF7566070.1"/>
    <property type="molecule type" value="Genomic_DNA"/>
</dbReference>
<sequence>MTTPAGASFAAALLRRLRRPQRCSAPATFARTPDGYY</sequence>
<gene>
    <name evidence="1" type="ORF">PtrM4_143900</name>
</gene>
<name>A0A5M9KWP7_9PLEO</name>
<proteinExistence type="predicted"/>
<evidence type="ECO:0000313" key="2">
    <source>
        <dbReference type="Proteomes" id="UP000245464"/>
    </source>
</evidence>
<dbReference type="KEGG" id="ptrr:90957931"/>
<reference evidence="1" key="1">
    <citation type="journal article" date="2018" name="BMC Genomics">
        <title>Comparative genomics of the wheat fungal pathogen Pyrenophora tritici-repentis reveals chromosomal variations and genome plasticity.</title>
        <authorList>
            <person name="Moolhuijzen P."/>
            <person name="See P.T."/>
            <person name="Hane J.K."/>
            <person name="Shi G."/>
            <person name="Liu Z."/>
            <person name="Oliver R.P."/>
            <person name="Moffat C.S."/>
        </authorList>
    </citation>
    <scope>NUCLEOTIDE SEQUENCE [LARGE SCALE GENOMIC DNA]</scope>
    <source>
        <strain evidence="1">M4</strain>
    </source>
</reference>
<dbReference type="RefSeq" id="XP_065959688.1">
    <property type="nucleotide sequence ID" value="XM_066109705.1"/>
</dbReference>
<protein>
    <submittedName>
        <fullName evidence="1">Uncharacterized protein</fullName>
    </submittedName>
</protein>